<dbReference type="PANTHER" id="PTHR22946:SF12">
    <property type="entry name" value="CONIDIAL PIGMENT BIOSYNTHESIS PROTEIN AYG1 (AFU_ORTHOLOGUE AFUA_2G17550)"/>
    <property type="match status" value="1"/>
</dbReference>
<proteinExistence type="inferred from homology"/>
<dbReference type="GO" id="GO:0003824">
    <property type="term" value="F:catalytic activity"/>
    <property type="evidence" value="ECO:0007669"/>
    <property type="project" value="UniProtKB-ARBA"/>
</dbReference>
<dbReference type="InterPro" id="IPR029058">
    <property type="entry name" value="AB_hydrolase_fold"/>
</dbReference>
<comment type="caution">
    <text evidence="3">The sequence shown here is derived from an EMBL/GenBank/DDBJ whole genome shotgun (WGS) entry which is preliminary data.</text>
</comment>
<dbReference type="Proteomes" id="UP000011731">
    <property type="component" value="Unassembled WGS sequence"/>
</dbReference>
<accession>M2Y989</accession>
<dbReference type="PATRIC" id="fig|1278076.4.peg.5290"/>
<dbReference type="InterPro" id="IPR000073">
    <property type="entry name" value="AB_hydrolase_1"/>
</dbReference>
<evidence type="ECO:0000259" key="2">
    <source>
        <dbReference type="Pfam" id="PF00561"/>
    </source>
</evidence>
<dbReference type="InterPro" id="IPR050261">
    <property type="entry name" value="FrsA_esterase"/>
</dbReference>
<organism evidence="3 4">
    <name type="scientific">Rhodococcus ruber BKS 20-38</name>
    <dbReference type="NCBI Taxonomy" id="1278076"/>
    <lineage>
        <taxon>Bacteria</taxon>
        <taxon>Bacillati</taxon>
        <taxon>Actinomycetota</taxon>
        <taxon>Actinomycetes</taxon>
        <taxon>Mycobacteriales</taxon>
        <taxon>Nocardiaceae</taxon>
        <taxon>Rhodococcus</taxon>
    </lineage>
</organism>
<gene>
    <name evidence="3" type="ORF">G352_25797</name>
</gene>
<dbReference type="EMBL" id="AOEX01000102">
    <property type="protein sequence ID" value="EME51497.1"/>
    <property type="molecule type" value="Genomic_DNA"/>
</dbReference>
<dbReference type="PANTHER" id="PTHR22946">
    <property type="entry name" value="DIENELACTONE HYDROLASE DOMAIN-CONTAINING PROTEIN-RELATED"/>
    <property type="match status" value="1"/>
</dbReference>
<evidence type="ECO:0000256" key="1">
    <source>
        <dbReference type="ARBA" id="ARBA00038115"/>
    </source>
</evidence>
<name>M2Y989_9NOCA</name>
<protein>
    <recommendedName>
        <fullName evidence="2">AB hydrolase-1 domain-containing protein</fullName>
    </recommendedName>
</protein>
<sequence>MPVTSSARSALVDDFSYPTGIAATPDEASATEAALRQFTLHRLHAYGVELGDGLRLMELAAETNAWKRSALALADQLLTRAEAPQAPKTALGQSTLYARASSLQRVSQVMDLENTAERRATYLAAAANFAKAREHDSRYEHVVIDTAGGPMAAWVITPSTPGPHPVVLVHGGVDGWSMDWEGTALPLVDEGFVAVVIDGPGQGETRFVHDHYLTTGWLDSYEQVCDYLVLRAGGMPVTAVGNSMAGALVVLIASRYPVFAAVCSNGPVLSMAATLVRRSYARKLGTFCGNDVSPEHVRAVFESMELSADRIDLHCPYLLLQGDADPMVSLEDGERLLEHVASPDKQMALFERGEHVINRYPADKHHITRTWMRDRVDRVLTTAH</sequence>
<reference evidence="3 4" key="1">
    <citation type="journal article" date="2013" name="Genome Announc.">
        <title>Draft Genome Sequence of Rhodococcus ruber Strain BKS 20-38.</title>
        <authorList>
            <person name="Bala M."/>
            <person name="Kumar S."/>
            <person name="Raghava G.P."/>
            <person name="Mayilraj S."/>
        </authorList>
    </citation>
    <scope>NUCLEOTIDE SEQUENCE [LARGE SCALE GENOMIC DNA]</scope>
    <source>
        <strain evidence="3 4">BKS 20-38</strain>
    </source>
</reference>
<dbReference type="AlphaFoldDB" id="M2Y989"/>
<dbReference type="SUPFAM" id="SSF53474">
    <property type="entry name" value="alpha/beta-Hydrolases"/>
    <property type="match status" value="1"/>
</dbReference>
<dbReference type="Pfam" id="PF00561">
    <property type="entry name" value="Abhydrolase_1"/>
    <property type="match status" value="1"/>
</dbReference>
<dbReference type="Gene3D" id="3.40.50.1820">
    <property type="entry name" value="alpha/beta hydrolase"/>
    <property type="match status" value="1"/>
</dbReference>
<feature type="domain" description="AB hydrolase-1" evidence="2">
    <location>
        <begin position="165"/>
        <end position="260"/>
    </location>
</feature>
<comment type="similarity">
    <text evidence="1">Belongs to the AB hydrolase superfamily. FUS2 hydrolase family.</text>
</comment>
<evidence type="ECO:0000313" key="4">
    <source>
        <dbReference type="Proteomes" id="UP000011731"/>
    </source>
</evidence>
<keyword evidence="4" id="KW-1185">Reference proteome</keyword>
<evidence type="ECO:0000313" key="3">
    <source>
        <dbReference type="EMBL" id="EME51497.1"/>
    </source>
</evidence>